<feature type="compositionally biased region" description="Basic and acidic residues" evidence="1">
    <location>
        <begin position="336"/>
        <end position="346"/>
    </location>
</feature>
<feature type="compositionally biased region" description="Basic and acidic residues" evidence="1">
    <location>
        <begin position="308"/>
        <end position="325"/>
    </location>
</feature>
<dbReference type="AlphaFoldDB" id="A0A8D8BYY7"/>
<evidence type="ECO:0000256" key="1">
    <source>
        <dbReference type="SAM" id="MobiDB-lite"/>
    </source>
</evidence>
<protein>
    <submittedName>
        <fullName evidence="2">(northern house mosquito) hypothetical protein</fullName>
    </submittedName>
</protein>
<feature type="compositionally biased region" description="Polar residues" evidence="1">
    <location>
        <begin position="221"/>
        <end position="236"/>
    </location>
</feature>
<feature type="region of interest" description="Disordered" evidence="1">
    <location>
        <begin position="218"/>
        <end position="241"/>
    </location>
</feature>
<feature type="region of interest" description="Disordered" evidence="1">
    <location>
        <begin position="1"/>
        <end position="83"/>
    </location>
</feature>
<evidence type="ECO:0000313" key="2">
    <source>
        <dbReference type="EMBL" id="CAG6482290.1"/>
    </source>
</evidence>
<feature type="region of interest" description="Disordered" evidence="1">
    <location>
        <begin position="255"/>
        <end position="277"/>
    </location>
</feature>
<accession>A0A8D8BYY7</accession>
<feature type="region of interest" description="Disordered" evidence="1">
    <location>
        <begin position="296"/>
        <end position="346"/>
    </location>
</feature>
<name>A0A8D8BYY7_CULPI</name>
<proteinExistence type="predicted"/>
<dbReference type="EMBL" id="HBUE01093110">
    <property type="protein sequence ID" value="CAG6482290.1"/>
    <property type="molecule type" value="Transcribed_RNA"/>
</dbReference>
<organism evidence="2">
    <name type="scientific">Culex pipiens</name>
    <name type="common">House mosquito</name>
    <dbReference type="NCBI Taxonomy" id="7175"/>
    <lineage>
        <taxon>Eukaryota</taxon>
        <taxon>Metazoa</taxon>
        <taxon>Ecdysozoa</taxon>
        <taxon>Arthropoda</taxon>
        <taxon>Hexapoda</taxon>
        <taxon>Insecta</taxon>
        <taxon>Pterygota</taxon>
        <taxon>Neoptera</taxon>
        <taxon>Endopterygota</taxon>
        <taxon>Diptera</taxon>
        <taxon>Nematocera</taxon>
        <taxon>Culicoidea</taxon>
        <taxon>Culicidae</taxon>
        <taxon>Culicinae</taxon>
        <taxon>Culicini</taxon>
        <taxon>Culex</taxon>
        <taxon>Culex</taxon>
    </lineage>
</organism>
<reference evidence="2" key="1">
    <citation type="submission" date="2021-05" db="EMBL/GenBank/DDBJ databases">
        <authorList>
            <person name="Alioto T."/>
            <person name="Alioto T."/>
            <person name="Gomez Garrido J."/>
        </authorList>
    </citation>
    <scope>NUCLEOTIDE SEQUENCE</scope>
</reference>
<feature type="compositionally biased region" description="Gly residues" evidence="1">
    <location>
        <begin position="20"/>
        <end position="29"/>
    </location>
</feature>
<sequence length="346" mass="34320">MEVHQHAGLSESRNHDLGGARSGHGGGEHAAGSGRTLRGRHSHPAVHLVRTGRLPEGLEQPGLLQRPLVPGGGTPGRRIPRPAGPRFHALARTVLALGPIRSVLHPGGAEDPATSADGHARAANSHTGTGSAGDCPASSYADVGFAHSNHVVAGGCRRFHVTADECGDCGGADQRGAAAAAANYQNSSGSGDCVANGGVSVAPGSSCVAVDVGCESKHSADQQSGAQSSRSAESNSDGGGAVVAGAQRDIATTSAAATSADAAHRDQGSGQAASAAASAEADIDADFADFAATANADHSTGSAADDSGCERDVGFERPADYDRGNADSGSVVYRATGEDRYATAHG</sequence>
<feature type="region of interest" description="Disordered" evidence="1">
    <location>
        <begin position="105"/>
        <end position="134"/>
    </location>
</feature>